<reference evidence="2" key="1">
    <citation type="submission" date="2016-10" db="EMBL/GenBank/DDBJ databases">
        <authorList>
            <person name="Varghese N."/>
            <person name="Submissions S."/>
        </authorList>
    </citation>
    <scope>NUCLEOTIDE SEQUENCE [LARGE SCALE GENOMIC DNA]</scope>
    <source>
        <strain evidence="2">DSM 45245</strain>
    </source>
</reference>
<dbReference type="STRING" id="405436.SAMN05444365_102266"/>
<gene>
    <name evidence="1" type="ORF">SAMN05444365_102266</name>
</gene>
<protein>
    <submittedName>
        <fullName evidence="1">Uncharacterized protein</fullName>
    </submittedName>
</protein>
<evidence type="ECO:0000313" key="2">
    <source>
        <dbReference type="Proteomes" id="UP000242415"/>
    </source>
</evidence>
<proteinExistence type="predicted"/>
<dbReference type="OrthoDB" id="3357330at2"/>
<keyword evidence="2" id="KW-1185">Reference proteome</keyword>
<dbReference type="Proteomes" id="UP000242415">
    <property type="component" value="Unassembled WGS sequence"/>
</dbReference>
<accession>A0A1H3JVQ9</accession>
<dbReference type="AlphaFoldDB" id="A0A1H3JVQ9"/>
<dbReference type="EMBL" id="FNPH01000002">
    <property type="protein sequence ID" value="SDY43961.1"/>
    <property type="molecule type" value="Genomic_DNA"/>
</dbReference>
<dbReference type="RefSeq" id="WP_139307191.1">
    <property type="nucleotide sequence ID" value="NZ_FNPH01000002.1"/>
</dbReference>
<name>A0A1H3JVQ9_9ACTN</name>
<organism evidence="1 2">
    <name type="scientific">Micromonospora pattaloongensis</name>
    <dbReference type="NCBI Taxonomy" id="405436"/>
    <lineage>
        <taxon>Bacteria</taxon>
        <taxon>Bacillati</taxon>
        <taxon>Actinomycetota</taxon>
        <taxon>Actinomycetes</taxon>
        <taxon>Micromonosporales</taxon>
        <taxon>Micromonosporaceae</taxon>
        <taxon>Micromonospora</taxon>
    </lineage>
</organism>
<sequence>MTLLILDYPGRRAKARLSDMGLEGHGFTCHYALAGALPAAADTTAYAARLDLPGDAEAVVALCATASLGTAIAARLGAPGSPLPLVLVDPQASGAWEVATAYAEVLEQVTEGDPTLGANPIDVTALLGRGDVLLSAIEEDLSARARAVFLADGYDMAEAEEPIAEMLSIYQRWLTCLVAAHHHEPVAHGDVLQVLSPRWPDDLTWLGVTAETTMRVDAPPDQIARHPAAAAAVVDFLRSRRSTGVAV</sequence>
<evidence type="ECO:0000313" key="1">
    <source>
        <dbReference type="EMBL" id="SDY43961.1"/>
    </source>
</evidence>